<keyword evidence="1" id="KW-0812">Transmembrane</keyword>
<feature type="transmembrane region" description="Helical" evidence="1">
    <location>
        <begin position="6"/>
        <end position="24"/>
    </location>
</feature>
<dbReference type="Proteomes" id="UP000184447">
    <property type="component" value="Unassembled WGS sequence"/>
</dbReference>
<dbReference type="AlphaFoldDB" id="A0A1M5Y4W7"/>
<keyword evidence="1" id="KW-0472">Membrane</keyword>
<dbReference type="RefSeq" id="WP_073340972.1">
    <property type="nucleotide sequence ID" value="NZ_FQXM01000054.1"/>
</dbReference>
<feature type="transmembrane region" description="Helical" evidence="1">
    <location>
        <begin position="91"/>
        <end position="114"/>
    </location>
</feature>
<evidence type="ECO:0000256" key="1">
    <source>
        <dbReference type="SAM" id="Phobius"/>
    </source>
</evidence>
<dbReference type="STRING" id="1121316.SAMN02745207_04200"/>
<accession>A0A1M5Y4W7</accession>
<dbReference type="EMBL" id="FQXM01000054">
    <property type="protein sequence ID" value="SHI07101.1"/>
    <property type="molecule type" value="Genomic_DNA"/>
</dbReference>
<reference evidence="2 3" key="1">
    <citation type="submission" date="2016-11" db="EMBL/GenBank/DDBJ databases">
        <authorList>
            <person name="Jaros S."/>
            <person name="Januszkiewicz K."/>
            <person name="Wedrychowicz H."/>
        </authorList>
    </citation>
    <scope>NUCLEOTIDE SEQUENCE [LARGE SCALE GENOMIC DNA]</scope>
    <source>
        <strain evidence="2 3">DSM 8605</strain>
    </source>
</reference>
<sequence>MNYISVLINCIIGLLMLGGIVLQYNLGKKGARWTGLVLPSILFIFSMIIIGNIIYNDITIYGNISAEILQTYKYSGDSSPNIQEYTVIKELLRYGVVSIILNLPTCVYLSIYLISKRIHQS</sequence>
<evidence type="ECO:0000313" key="2">
    <source>
        <dbReference type="EMBL" id="SHI07101.1"/>
    </source>
</evidence>
<proteinExistence type="predicted"/>
<feature type="transmembrane region" description="Helical" evidence="1">
    <location>
        <begin position="36"/>
        <end position="55"/>
    </location>
</feature>
<evidence type="ECO:0000313" key="3">
    <source>
        <dbReference type="Proteomes" id="UP000184447"/>
    </source>
</evidence>
<gene>
    <name evidence="2" type="ORF">SAMN02745207_04200</name>
</gene>
<organism evidence="2 3">
    <name type="scientific">Clostridium grantii DSM 8605</name>
    <dbReference type="NCBI Taxonomy" id="1121316"/>
    <lineage>
        <taxon>Bacteria</taxon>
        <taxon>Bacillati</taxon>
        <taxon>Bacillota</taxon>
        <taxon>Clostridia</taxon>
        <taxon>Eubacteriales</taxon>
        <taxon>Clostridiaceae</taxon>
        <taxon>Clostridium</taxon>
    </lineage>
</organism>
<keyword evidence="3" id="KW-1185">Reference proteome</keyword>
<keyword evidence="1" id="KW-1133">Transmembrane helix</keyword>
<protein>
    <submittedName>
        <fullName evidence="2">Uncharacterized protein</fullName>
    </submittedName>
</protein>
<name>A0A1M5Y4W7_9CLOT</name>